<evidence type="ECO:0000313" key="3">
    <source>
        <dbReference type="EMBL" id="GBM31509.1"/>
    </source>
</evidence>
<dbReference type="EMBL" id="BGPR01171256">
    <property type="protein sequence ID" value="GBM31629.1"/>
    <property type="molecule type" value="Genomic_DNA"/>
</dbReference>
<dbReference type="GO" id="GO:0005506">
    <property type="term" value="F:iron ion binding"/>
    <property type="evidence" value="ECO:0007669"/>
    <property type="project" value="InterPro"/>
</dbReference>
<gene>
    <name evidence="3" type="ORF">AVEN_100755_1</name>
    <name evidence="5" type="ORF">AVEN_161155_1</name>
    <name evidence="6" type="ORF">AVEN_216610_1</name>
    <name evidence="4" type="ORF">AVEN_23798_1</name>
</gene>
<comment type="similarity">
    <text evidence="1">Belongs to the cytochrome P450 family.</text>
</comment>
<feature type="non-terminal residue" evidence="3">
    <location>
        <position position="1"/>
    </location>
</feature>
<accession>A0A4Y2ET66</accession>
<dbReference type="Proteomes" id="UP000499080">
    <property type="component" value="Unassembled WGS sequence"/>
</dbReference>
<dbReference type="GO" id="GO:0004497">
    <property type="term" value="F:monooxygenase activity"/>
    <property type="evidence" value="ECO:0007669"/>
    <property type="project" value="UniProtKB-KW"/>
</dbReference>
<evidence type="ECO:0000256" key="1">
    <source>
        <dbReference type="ARBA" id="ARBA00010617"/>
    </source>
</evidence>
<dbReference type="GO" id="GO:0016705">
    <property type="term" value="F:oxidoreductase activity, acting on paired donors, with incorporation or reduction of molecular oxygen"/>
    <property type="evidence" value="ECO:0007669"/>
    <property type="project" value="InterPro"/>
</dbReference>
<dbReference type="SUPFAM" id="SSF48264">
    <property type="entry name" value="Cytochrome P450"/>
    <property type="match status" value="1"/>
</dbReference>
<dbReference type="EMBL" id="BGPR01171226">
    <property type="protein sequence ID" value="GBM31509.1"/>
    <property type="molecule type" value="Genomic_DNA"/>
</dbReference>
<dbReference type="EMBL" id="BGPR01171248">
    <property type="protein sequence ID" value="GBM31599.1"/>
    <property type="molecule type" value="Genomic_DNA"/>
</dbReference>
<name>A0A4Y2ET66_ARAVE</name>
<evidence type="ECO:0000313" key="7">
    <source>
        <dbReference type="Proteomes" id="UP000499080"/>
    </source>
</evidence>
<dbReference type="Pfam" id="PF00067">
    <property type="entry name" value="p450"/>
    <property type="match status" value="1"/>
</dbReference>
<evidence type="ECO:0000256" key="2">
    <source>
        <dbReference type="ARBA" id="ARBA00023033"/>
    </source>
</evidence>
<reference evidence="3 7" key="1">
    <citation type="journal article" date="2019" name="Sci. Rep.">
        <title>Orb-weaving spider Araneus ventricosus genome elucidates the spidroin gene catalogue.</title>
        <authorList>
            <person name="Kono N."/>
            <person name="Nakamura H."/>
            <person name="Ohtoshi R."/>
            <person name="Moran D.A.P."/>
            <person name="Shinohara A."/>
            <person name="Yoshida Y."/>
            <person name="Fujiwara M."/>
            <person name="Mori M."/>
            <person name="Tomita M."/>
            <person name="Arakawa K."/>
        </authorList>
    </citation>
    <scope>NUCLEOTIDE SEQUENCE [LARGE SCALE GENOMIC DNA]</scope>
</reference>
<evidence type="ECO:0000313" key="6">
    <source>
        <dbReference type="EMBL" id="GBM31629.1"/>
    </source>
</evidence>
<dbReference type="AlphaFoldDB" id="A0A4Y2ET66"/>
<evidence type="ECO:0000313" key="5">
    <source>
        <dbReference type="EMBL" id="GBM31599.1"/>
    </source>
</evidence>
<dbReference type="EMBL" id="BGPR01171239">
    <property type="protein sequence ID" value="GBM31559.1"/>
    <property type="molecule type" value="Genomic_DNA"/>
</dbReference>
<keyword evidence="2" id="KW-0503">Monooxygenase</keyword>
<organism evidence="3 7">
    <name type="scientific">Araneus ventricosus</name>
    <name type="common">Orbweaver spider</name>
    <name type="synonym">Epeira ventricosa</name>
    <dbReference type="NCBI Taxonomy" id="182803"/>
    <lineage>
        <taxon>Eukaryota</taxon>
        <taxon>Metazoa</taxon>
        <taxon>Ecdysozoa</taxon>
        <taxon>Arthropoda</taxon>
        <taxon>Chelicerata</taxon>
        <taxon>Arachnida</taxon>
        <taxon>Araneae</taxon>
        <taxon>Araneomorphae</taxon>
        <taxon>Entelegynae</taxon>
        <taxon>Araneoidea</taxon>
        <taxon>Araneidae</taxon>
        <taxon>Araneus</taxon>
    </lineage>
</organism>
<proteinExistence type="inferred from homology"/>
<keyword evidence="2" id="KW-0560">Oxidoreductase</keyword>
<evidence type="ECO:0000313" key="4">
    <source>
        <dbReference type="EMBL" id="GBM31559.1"/>
    </source>
</evidence>
<dbReference type="Gene3D" id="1.10.630.10">
    <property type="entry name" value="Cytochrome P450"/>
    <property type="match status" value="1"/>
</dbReference>
<sequence length="58" mass="6780">KRACPGEAMAYMEVFLYFISILQKFDVRFPEGYKPTFEGNLTITYKPPSSKIRFIPKN</sequence>
<comment type="caution">
    <text evidence="3">The sequence shown here is derived from an EMBL/GenBank/DDBJ whole genome shotgun (WGS) entry which is preliminary data.</text>
</comment>
<dbReference type="GO" id="GO:0020037">
    <property type="term" value="F:heme binding"/>
    <property type="evidence" value="ECO:0007669"/>
    <property type="project" value="InterPro"/>
</dbReference>
<keyword evidence="7" id="KW-1185">Reference proteome</keyword>
<dbReference type="InterPro" id="IPR001128">
    <property type="entry name" value="Cyt_P450"/>
</dbReference>
<protein>
    <submittedName>
        <fullName evidence="3">Uncharacterized protein</fullName>
    </submittedName>
</protein>
<dbReference type="OrthoDB" id="6415694at2759"/>
<dbReference type="InterPro" id="IPR036396">
    <property type="entry name" value="Cyt_P450_sf"/>
</dbReference>